<dbReference type="KEGG" id="abe:ARB_00834"/>
<evidence type="ECO:0000313" key="2">
    <source>
        <dbReference type="EMBL" id="EFE32311.1"/>
    </source>
</evidence>
<name>D4AXA6_ARTBC</name>
<proteinExistence type="predicted"/>
<dbReference type="RefSeq" id="XP_003012951.1">
    <property type="nucleotide sequence ID" value="XM_003012905.1"/>
</dbReference>
<dbReference type="HOGENOM" id="CLU_2527005_0_0_1"/>
<accession>D4AXA6</accession>
<feature type="compositionally biased region" description="Basic and acidic residues" evidence="1">
    <location>
        <begin position="8"/>
        <end position="34"/>
    </location>
</feature>
<evidence type="ECO:0000256" key="1">
    <source>
        <dbReference type="SAM" id="MobiDB-lite"/>
    </source>
</evidence>
<reference evidence="3" key="1">
    <citation type="journal article" date="2011" name="Genome Biol.">
        <title>Comparative and functional genomics provide insights into the pathogenicity of dermatophytic fungi.</title>
        <authorList>
            <person name="Burmester A."/>
            <person name="Shelest E."/>
            <person name="Gloeckner G."/>
            <person name="Heddergott C."/>
            <person name="Schindler S."/>
            <person name="Staib P."/>
            <person name="Heidel A."/>
            <person name="Felder M."/>
            <person name="Petzold A."/>
            <person name="Szafranski K."/>
            <person name="Feuermann M."/>
            <person name="Pedruzzi I."/>
            <person name="Priebe S."/>
            <person name="Groth M."/>
            <person name="Winkler R."/>
            <person name="Li W."/>
            <person name="Kniemeyer O."/>
            <person name="Schroeckh V."/>
            <person name="Hertweck C."/>
            <person name="Hube B."/>
            <person name="White T.C."/>
            <person name="Platzer M."/>
            <person name="Guthke R."/>
            <person name="Heitman J."/>
            <person name="Woestemeyer J."/>
            <person name="Zipfel P.F."/>
            <person name="Monod M."/>
            <person name="Brakhage A.A."/>
        </authorList>
    </citation>
    <scope>NUCLEOTIDE SEQUENCE [LARGE SCALE GENOMIC DNA]</scope>
    <source>
        <strain evidence="3">ATCC MYA-4681 / CBS 112371</strain>
    </source>
</reference>
<gene>
    <name evidence="2" type="ORF">ARB_00834</name>
</gene>
<feature type="region of interest" description="Disordered" evidence="1">
    <location>
        <begin position="1"/>
        <end position="45"/>
    </location>
</feature>
<dbReference type="GeneID" id="9523030"/>
<dbReference type="EMBL" id="ABSU01000016">
    <property type="protein sequence ID" value="EFE32311.1"/>
    <property type="molecule type" value="Genomic_DNA"/>
</dbReference>
<comment type="caution">
    <text evidence="2">The sequence shown here is derived from an EMBL/GenBank/DDBJ whole genome shotgun (WGS) entry which is preliminary data.</text>
</comment>
<sequence>MGRRRSAQKRERMEAEMETGRPEMLEAKTHRPPERCPCARKRSSKPVFPGKSDYLHSICDVGHTRKMAILYLLTQAAEHLDSDY</sequence>
<dbReference type="Proteomes" id="UP000008866">
    <property type="component" value="Unassembled WGS sequence"/>
</dbReference>
<keyword evidence="3" id="KW-1185">Reference proteome</keyword>
<protein>
    <submittedName>
        <fullName evidence="2">Uncharacterized protein</fullName>
    </submittedName>
</protein>
<organism evidence="2 3">
    <name type="scientific">Arthroderma benhamiae (strain ATCC MYA-4681 / CBS 112371)</name>
    <name type="common">Trichophyton mentagrophytes</name>
    <dbReference type="NCBI Taxonomy" id="663331"/>
    <lineage>
        <taxon>Eukaryota</taxon>
        <taxon>Fungi</taxon>
        <taxon>Dikarya</taxon>
        <taxon>Ascomycota</taxon>
        <taxon>Pezizomycotina</taxon>
        <taxon>Eurotiomycetes</taxon>
        <taxon>Eurotiomycetidae</taxon>
        <taxon>Onygenales</taxon>
        <taxon>Arthrodermataceae</taxon>
        <taxon>Trichophyton</taxon>
    </lineage>
</organism>
<evidence type="ECO:0000313" key="3">
    <source>
        <dbReference type="Proteomes" id="UP000008866"/>
    </source>
</evidence>
<dbReference type="AlphaFoldDB" id="D4AXA6"/>